<evidence type="ECO:0000256" key="2">
    <source>
        <dbReference type="SAM" id="SignalP"/>
    </source>
</evidence>
<evidence type="ECO:0000313" key="6">
    <source>
        <dbReference type="Proteomes" id="UP000225379"/>
    </source>
</evidence>
<dbReference type="Proteomes" id="UP000225379">
    <property type="component" value="Unassembled WGS sequence"/>
</dbReference>
<feature type="chain" id="PRO_5013401327" evidence="2">
    <location>
        <begin position="24"/>
        <end position="329"/>
    </location>
</feature>
<feature type="domain" description="PRC-barrel" evidence="3">
    <location>
        <begin position="196"/>
        <end position="263"/>
    </location>
</feature>
<organism evidence="5 6">
    <name type="scientific">Azospirillum palustre</name>
    <dbReference type="NCBI Taxonomy" id="2044885"/>
    <lineage>
        <taxon>Bacteria</taxon>
        <taxon>Pseudomonadati</taxon>
        <taxon>Pseudomonadota</taxon>
        <taxon>Alphaproteobacteria</taxon>
        <taxon>Rhodospirillales</taxon>
        <taxon>Azospirillaceae</taxon>
        <taxon>Azospirillum</taxon>
    </lineage>
</organism>
<feature type="domain" description="DUF4142" evidence="4">
    <location>
        <begin position="41"/>
        <end position="176"/>
    </location>
</feature>
<dbReference type="AlphaFoldDB" id="A0A2B8BKM4"/>
<name>A0A2B8BKM4_9PROT</name>
<dbReference type="InterPro" id="IPR027275">
    <property type="entry name" value="PRC-brl_dom"/>
</dbReference>
<dbReference type="Pfam" id="PF05239">
    <property type="entry name" value="PRC"/>
    <property type="match status" value="1"/>
</dbReference>
<dbReference type="PANTHER" id="PTHR38593">
    <property type="entry name" value="BLR2558 PROTEIN"/>
    <property type="match status" value="1"/>
</dbReference>
<dbReference type="InterPro" id="IPR012347">
    <property type="entry name" value="Ferritin-like"/>
</dbReference>
<dbReference type="EMBL" id="PDKW01000038">
    <property type="protein sequence ID" value="PGH58491.1"/>
    <property type="molecule type" value="Genomic_DNA"/>
</dbReference>
<dbReference type="Pfam" id="PF13628">
    <property type="entry name" value="DUF4142"/>
    <property type="match status" value="1"/>
</dbReference>
<feature type="compositionally biased region" description="Low complexity" evidence="1">
    <location>
        <begin position="294"/>
        <end position="314"/>
    </location>
</feature>
<comment type="caution">
    <text evidence="5">The sequence shown here is derived from an EMBL/GenBank/DDBJ whole genome shotgun (WGS) entry which is preliminary data.</text>
</comment>
<feature type="signal peptide" evidence="2">
    <location>
        <begin position="1"/>
        <end position="23"/>
    </location>
</feature>
<evidence type="ECO:0000313" key="5">
    <source>
        <dbReference type="EMBL" id="PGH58491.1"/>
    </source>
</evidence>
<dbReference type="OrthoDB" id="9101320at2"/>
<dbReference type="Gene3D" id="1.20.1260.10">
    <property type="match status" value="1"/>
</dbReference>
<sequence>MKRHHLLATAAMLLVSAPALSLAQTPAPAKTVTEKGQLAQQDMTFAEKAAISDMFEIQAGKLAQDQAKEQGVKQFGSHMVADHTKTSDAMKTMAREKSMTLPTKLDSEHQQKLDKLRGLKGDQFDSAYLQGQTDAHQTAVTLFRQQAENGKDADLRRFAEQSLPTLEQHLHQVRDLRPNVASAGGAQQSTSFEKMMGKDVYGDNGKKLGDVADIILDAQTGKATQVILNRGGVLGIGAKHVALDYNLLRSDGNRFVARQVTEDQVKQMAEFKYDDTTVSLGKRHGTSSGSSADHNATGHNTGAAGGDAAHGTANSLDSTQPRTPQPNQQ</sequence>
<reference evidence="6" key="1">
    <citation type="submission" date="2017-10" db="EMBL/GenBank/DDBJ databases">
        <authorList>
            <person name="Kravchenko I.K."/>
            <person name="Grouzdev D.S."/>
        </authorList>
    </citation>
    <scope>NUCLEOTIDE SEQUENCE [LARGE SCALE GENOMIC DNA]</scope>
    <source>
        <strain evidence="6">B2</strain>
    </source>
</reference>
<evidence type="ECO:0000256" key="1">
    <source>
        <dbReference type="SAM" id="MobiDB-lite"/>
    </source>
</evidence>
<evidence type="ECO:0000259" key="4">
    <source>
        <dbReference type="Pfam" id="PF13628"/>
    </source>
</evidence>
<keyword evidence="6" id="KW-1185">Reference proteome</keyword>
<keyword evidence="2" id="KW-0732">Signal</keyword>
<dbReference type="InterPro" id="IPR011033">
    <property type="entry name" value="PRC_barrel-like_sf"/>
</dbReference>
<proteinExistence type="predicted"/>
<dbReference type="InterPro" id="IPR025419">
    <property type="entry name" value="DUF4142"/>
</dbReference>
<dbReference type="SUPFAM" id="SSF50346">
    <property type="entry name" value="PRC-barrel domain"/>
    <property type="match status" value="1"/>
</dbReference>
<accession>A0A2B8BKM4</accession>
<feature type="compositionally biased region" description="Polar residues" evidence="1">
    <location>
        <begin position="315"/>
        <end position="329"/>
    </location>
</feature>
<gene>
    <name evidence="5" type="ORF">CRT60_04860</name>
</gene>
<evidence type="ECO:0000259" key="3">
    <source>
        <dbReference type="Pfam" id="PF05239"/>
    </source>
</evidence>
<dbReference type="RefSeq" id="WP_098735321.1">
    <property type="nucleotide sequence ID" value="NZ_PDKW01000038.1"/>
</dbReference>
<feature type="region of interest" description="Disordered" evidence="1">
    <location>
        <begin position="279"/>
        <end position="329"/>
    </location>
</feature>
<dbReference type="PANTHER" id="PTHR38593:SF1">
    <property type="entry name" value="BLR2558 PROTEIN"/>
    <property type="match status" value="1"/>
</dbReference>
<protein>
    <submittedName>
        <fullName evidence="5">DUF305 domain-containing protein</fullName>
    </submittedName>
</protein>
<dbReference type="Gene3D" id="2.30.30.240">
    <property type="entry name" value="PRC-barrel domain"/>
    <property type="match status" value="1"/>
</dbReference>